<dbReference type="eggNOG" id="COG4469">
    <property type="taxonomic scope" value="Bacteria"/>
</dbReference>
<proteinExistence type="predicted"/>
<dbReference type="PATRIC" id="fig|913848.6.peg.940"/>
<evidence type="ECO:0000259" key="1">
    <source>
        <dbReference type="Pfam" id="PF06054"/>
    </source>
</evidence>
<dbReference type="InterPro" id="IPR010330">
    <property type="entry name" value="CoiA_nuc"/>
</dbReference>
<dbReference type="GeneID" id="65916603"/>
<dbReference type="Proteomes" id="UP000051181">
    <property type="component" value="Unassembled WGS sequence"/>
</dbReference>
<evidence type="ECO:0000313" key="3">
    <source>
        <dbReference type="EMBL" id="KRK17492.1"/>
    </source>
</evidence>
<evidence type="ECO:0000313" key="4">
    <source>
        <dbReference type="Proteomes" id="UP000051181"/>
    </source>
</evidence>
<accession>A0A0R1FDQ7</accession>
<dbReference type="Pfam" id="PF25164">
    <property type="entry name" value="CoiA_N"/>
    <property type="match status" value="1"/>
</dbReference>
<dbReference type="AlphaFoldDB" id="A0A0R1FDQ7"/>
<comment type="caution">
    <text evidence="3">The sequence shown here is derived from an EMBL/GenBank/DDBJ whole genome shotgun (WGS) entry which is preliminary data.</text>
</comment>
<dbReference type="RefSeq" id="WP_010009403.1">
    <property type="nucleotide sequence ID" value="NZ_AZCN01000023.1"/>
</dbReference>
<dbReference type="PIRSF" id="PIRSF007487">
    <property type="entry name" value="Competence-induced_CoiA_bac"/>
    <property type="match status" value="1"/>
</dbReference>
<feature type="domain" description="Competence protein CoiA nuclease-like" evidence="1">
    <location>
        <begin position="66"/>
        <end position="200"/>
    </location>
</feature>
<dbReference type="InterPro" id="IPR057253">
    <property type="entry name" value="CoiA-like_N"/>
</dbReference>
<organism evidence="3 4">
    <name type="scientific">Loigolactobacillus coryniformis subsp. coryniformis KCTC 3167 = DSM 20001</name>
    <dbReference type="NCBI Taxonomy" id="913848"/>
    <lineage>
        <taxon>Bacteria</taxon>
        <taxon>Bacillati</taxon>
        <taxon>Bacillota</taxon>
        <taxon>Bacilli</taxon>
        <taxon>Lactobacillales</taxon>
        <taxon>Lactobacillaceae</taxon>
        <taxon>Loigolactobacillus</taxon>
    </lineage>
</organism>
<reference evidence="3 4" key="1">
    <citation type="journal article" date="2015" name="Genome Announc.">
        <title>Expanding the biotechnology potential of lactobacilli through comparative genomics of 213 strains and associated genera.</title>
        <authorList>
            <person name="Sun Z."/>
            <person name="Harris H.M."/>
            <person name="McCann A."/>
            <person name="Guo C."/>
            <person name="Argimon S."/>
            <person name="Zhang W."/>
            <person name="Yang X."/>
            <person name="Jeffery I.B."/>
            <person name="Cooney J.C."/>
            <person name="Kagawa T.F."/>
            <person name="Liu W."/>
            <person name="Song Y."/>
            <person name="Salvetti E."/>
            <person name="Wrobel A."/>
            <person name="Rasinkangas P."/>
            <person name="Parkhill J."/>
            <person name="Rea M.C."/>
            <person name="O'Sullivan O."/>
            <person name="Ritari J."/>
            <person name="Douillard F.P."/>
            <person name="Paul Ross R."/>
            <person name="Yang R."/>
            <person name="Briner A.E."/>
            <person name="Felis G.E."/>
            <person name="de Vos W.M."/>
            <person name="Barrangou R."/>
            <person name="Klaenhammer T.R."/>
            <person name="Caufield P.W."/>
            <person name="Cui Y."/>
            <person name="Zhang H."/>
            <person name="O'Toole P.W."/>
        </authorList>
    </citation>
    <scope>NUCLEOTIDE SEQUENCE [LARGE SCALE GENOMIC DNA]</scope>
    <source>
        <strain evidence="3 4">DSM 20001</strain>
    </source>
</reference>
<evidence type="ECO:0000259" key="2">
    <source>
        <dbReference type="Pfam" id="PF25164"/>
    </source>
</evidence>
<name>A0A0R1FDQ7_9LACO</name>
<dbReference type="InterPro" id="IPR021176">
    <property type="entry name" value="Competence-induced_CoiA"/>
</dbReference>
<feature type="domain" description="Competence protein CoiA-like N-terminal" evidence="2">
    <location>
        <begin position="17"/>
        <end position="61"/>
    </location>
</feature>
<protein>
    <submittedName>
        <fullName evidence="3">Competence protein</fullName>
    </submittedName>
</protein>
<gene>
    <name evidence="3" type="ORF">FD22_GL000909</name>
</gene>
<sequence>MLIAQTRQQIYINSLDYSRTQLKKWRQQVFYCPVCHEQVTLKIGTTIQPHFAHLAHSKCTVTTEGETAEHLAGKALLGEFCRHWQVNFEYEVYLPSIKQRPDLLVSTGVRHIAIEFQCSPLSIERLRERTSGYRRIGYEVVWILGQRYQRQHWTASNHAFLQYSRQWGWYQWQLDVSQHKLWLLHHIVHYGYPQQVGYQRCSVEQIKSLYKTQHQQLTPTKLLAEAQQLYRCLVQSAPELLSLQKSCYLAGHHLAGAPLCCHQASTLPINQQASILLAVRLLLFCEKQGCVTAAQLEQFCWTYATAFYQLPLVNEHSWQLQWCRKILQQWQCQDVLRLQGAVLHYHEAKWYPDYFSKQKAIKK</sequence>
<dbReference type="EMBL" id="AZCN01000023">
    <property type="protein sequence ID" value="KRK17492.1"/>
    <property type="molecule type" value="Genomic_DNA"/>
</dbReference>
<dbReference type="Pfam" id="PF06054">
    <property type="entry name" value="CoiA_nuc"/>
    <property type="match status" value="1"/>
</dbReference>